<gene>
    <name evidence="2" type="ORF">F8M41_019166</name>
</gene>
<evidence type="ECO:0000256" key="1">
    <source>
        <dbReference type="SAM" id="MobiDB-lite"/>
    </source>
</evidence>
<feature type="region of interest" description="Disordered" evidence="1">
    <location>
        <begin position="175"/>
        <end position="194"/>
    </location>
</feature>
<evidence type="ECO:0000313" key="2">
    <source>
        <dbReference type="EMBL" id="KAF0554394.1"/>
    </source>
</evidence>
<sequence>MKLKKNYLDSTPVIKWDLDDFGAWCKERSLGKAKMIDHMKRSLERCIRDENAPTEEKEKATKMLRELKSWKFVKNQSGYFSTEKLNRKYKLKSDRNVRISEMKNNEISIWNSHMTAAVEIHKRIANNVVKKVLFQESIEANQLQGPIEDPLDNPFLASGSSCQKSINKTISAESNHVNISSESDDETYNPELESSDSGTIMIENLDDDNGMSSGRKKTDFRREWFIGLGIKETVLNNTSNQWIVDAINVSDVLLEYRKLSIEKASENVINDEAEILSLNHIFLLYEHSITGIRVMFNKSLWESMFKDIGNKFTSYELSDRDIIKCHTMSKIANNVKGRKSLLRQWQREIEDDHEDVVLEVFESIIKYLSPEESNSTIKEDTFFHKYIAPLLDVFFAESNLFSCTWSTNVLDASAYRKYNFDPLLKEKKPDFGIYSSYKGKIMHLLVVEVKPPCKKNSDDLIKLGNEMKDIIDKCIDDEINIKNIVICGLLIEGFQCNVFAMDLEHEATYRLIFLGRFYFPRSSYDLSVLSRAIENLMRVKDIIVNSAELFHQIVSEGGNHFPDQSKMTFHTPMRIPL</sequence>
<accession>A0A8H4B283</accession>
<organism evidence="2 3">
    <name type="scientific">Gigaspora margarita</name>
    <dbReference type="NCBI Taxonomy" id="4874"/>
    <lineage>
        <taxon>Eukaryota</taxon>
        <taxon>Fungi</taxon>
        <taxon>Fungi incertae sedis</taxon>
        <taxon>Mucoromycota</taxon>
        <taxon>Glomeromycotina</taxon>
        <taxon>Glomeromycetes</taxon>
        <taxon>Diversisporales</taxon>
        <taxon>Gigasporaceae</taxon>
        <taxon>Gigaspora</taxon>
    </lineage>
</organism>
<dbReference type="EMBL" id="WTPW01000050">
    <property type="protein sequence ID" value="KAF0554394.1"/>
    <property type="molecule type" value="Genomic_DNA"/>
</dbReference>
<proteinExistence type="predicted"/>
<reference evidence="2 3" key="1">
    <citation type="journal article" date="2019" name="Environ. Microbiol.">
        <title>At the nexus of three kingdoms: the genome of the mycorrhizal fungus Gigaspora margarita provides insights into plant, endobacterial and fungal interactions.</title>
        <authorList>
            <person name="Venice F."/>
            <person name="Ghignone S."/>
            <person name="Salvioli di Fossalunga A."/>
            <person name="Amselem J."/>
            <person name="Novero M."/>
            <person name="Xianan X."/>
            <person name="Sedzielewska Toro K."/>
            <person name="Morin E."/>
            <person name="Lipzen A."/>
            <person name="Grigoriev I.V."/>
            <person name="Henrissat B."/>
            <person name="Martin F.M."/>
            <person name="Bonfante P."/>
        </authorList>
    </citation>
    <scope>NUCLEOTIDE SEQUENCE [LARGE SCALE GENOMIC DNA]</scope>
    <source>
        <strain evidence="2 3">BEG34</strain>
    </source>
</reference>
<dbReference type="AlphaFoldDB" id="A0A8H4B283"/>
<name>A0A8H4B283_GIGMA</name>
<evidence type="ECO:0000313" key="3">
    <source>
        <dbReference type="Proteomes" id="UP000439903"/>
    </source>
</evidence>
<dbReference type="Proteomes" id="UP000439903">
    <property type="component" value="Unassembled WGS sequence"/>
</dbReference>
<comment type="caution">
    <text evidence="2">The sequence shown here is derived from an EMBL/GenBank/DDBJ whole genome shotgun (WGS) entry which is preliminary data.</text>
</comment>
<protein>
    <submittedName>
        <fullName evidence="2">Uncharacterized protein</fullName>
    </submittedName>
</protein>
<keyword evidence="3" id="KW-1185">Reference proteome</keyword>
<dbReference type="OrthoDB" id="2429120at2759"/>